<dbReference type="KEGG" id="nec:KGD82_26840"/>
<organism evidence="4 5">
    <name type="scientific">Nocardiopsis eucommiae</name>
    <dbReference type="NCBI Taxonomy" id="2831970"/>
    <lineage>
        <taxon>Bacteria</taxon>
        <taxon>Bacillati</taxon>
        <taxon>Actinomycetota</taxon>
        <taxon>Actinomycetes</taxon>
        <taxon>Streptosporangiales</taxon>
        <taxon>Nocardiopsidaceae</taxon>
        <taxon>Nocardiopsis</taxon>
    </lineage>
</organism>
<dbReference type="GO" id="GO:0016491">
    <property type="term" value="F:oxidoreductase activity"/>
    <property type="evidence" value="ECO:0007669"/>
    <property type="project" value="UniProtKB-KW"/>
</dbReference>
<evidence type="ECO:0000256" key="3">
    <source>
        <dbReference type="SAM" id="MobiDB-lite"/>
    </source>
</evidence>
<keyword evidence="2" id="KW-0560">Oxidoreductase</keyword>
<evidence type="ECO:0000256" key="1">
    <source>
        <dbReference type="ARBA" id="ARBA00006484"/>
    </source>
</evidence>
<evidence type="ECO:0000256" key="2">
    <source>
        <dbReference type="ARBA" id="ARBA00023002"/>
    </source>
</evidence>
<reference evidence="4" key="1">
    <citation type="submission" date="2021-05" db="EMBL/GenBank/DDBJ databases">
        <authorList>
            <person name="Kaiqin L."/>
            <person name="Jian G."/>
        </authorList>
    </citation>
    <scope>NUCLEOTIDE SEQUENCE</scope>
    <source>
        <strain evidence="4">HDS5</strain>
    </source>
</reference>
<dbReference type="SUPFAM" id="SSF51735">
    <property type="entry name" value="NAD(P)-binding Rossmann-fold domains"/>
    <property type="match status" value="1"/>
</dbReference>
<evidence type="ECO:0000313" key="5">
    <source>
        <dbReference type="Proteomes" id="UP000682416"/>
    </source>
</evidence>
<dbReference type="Pfam" id="PF00106">
    <property type="entry name" value="adh_short"/>
    <property type="match status" value="1"/>
</dbReference>
<feature type="region of interest" description="Disordered" evidence="3">
    <location>
        <begin position="259"/>
        <end position="291"/>
    </location>
</feature>
<name>A0A975QKH3_9ACTN</name>
<keyword evidence="5" id="KW-1185">Reference proteome</keyword>
<dbReference type="Proteomes" id="UP000682416">
    <property type="component" value="Chromosome"/>
</dbReference>
<dbReference type="PANTHER" id="PTHR24320:SF148">
    <property type="entry name" value="NAD(P)-BINDING ROSSMANN-FOLD SUPERFAMILY PROTEIN"/>
    <property type="match status" value="1"/>
</dbReference>
<gene>
    <name evidence="4" type="ORF">KGD82_26840</name>
</gene>
<comment type="similarity">
    <text evidence="1">Belongs to the short-chain dehydrogenases/reductases (SDR) family.</text>
</comment>
<proteinExistence type="inferred from homology"/>
<dbReference type="AlphaFoldDB" id="A0A975QKH3"/>
<dbReference type="PANTHER" id="PTHR24320">
    <property type="entry name" value="RETINOL DEHYDROGENASE"/>
    <property type="match status" value="1"/>
</dbReference>
<dbReference type="EMBL" id="CP074402">
    <property type="protein sequence ID" value="QVJ01533.1"/>
    <property type="molecule type" value="Genomic_DNA"/>
</dbReference>
<protein>
    <submittedName>
        <fullName evidence="4">SDR family NAD(P)-dependent oxidoreductase</fullName>
    </submittedName>
</protein>
<accession>A0A975QKH3</accession>
<dbReference type="InterPro" id="IPR036291">
    <property type="entry name" value="NAD(P)-bd_dom_sf"/>
</dbReference>
<dbReference type="InterPro" id="IPR002347">
    <property type="entry name" value="SDR_fam"/>
</dbReference>
<dbReference type="Gene3D" id="3.40.50.720">
    <property type="entry name" value="NAD(P)-binding Rossmann-like Domain"/>
    <property type="match status" value="1"/>
</dbReference>
<evidence type="ECO:0000313" key="4">
    <source>
        <dbReference type="EMBL" id="QVJ01533.1"/>
    </source>
</evidence>
<sequence length="315" mass="33467">MDWDTEVLPEQHGRTLVVTGATAGIGYFAAERLAAAGAHVVLAGRSPERLRTAEAAIREQAPDANLSSLLLDLASAESTAAAVSELAEYERLDGLLLNGGSMALRAADRTADGLSTLLATHVRANVGLAAGTLPHLERTARRHGGTARIVHTSTSFVDLLRTGVRDVRARSRVGVRAYTRSKAVTEMFAYELDRRLRASGAPVASLVSRPGVGVDARTPRRPGIRDETVPFQRNPYTLWAQGKDAAAWSALRALTDPRAQGGDLYSPSGGVKGPPVRLTPNPLTQSPPPDTMESVWRQLEELAGVRLPTAVPAPA</sequence>